<gene>
    <name evidence="1" type="ORF">EDD79_101843</name>
</gene>
<evidence type="ECO:0008006" key="3">
    <source>
        <dbReference type="Google" id="ProtNLM"/>
    </source>
</evidence>
<evidence type="ECO:0000313" key="1">
    <source>
        <dbReference type="EMBL" id="TCQ02163.1"/>
    </source>
</evidence>
<proteinExistence type="predicted"/>
<dbReference type="Proteomes" id="UP000295504">
    <property type="component" value="Unassembled WGS sequence"/>
</dbReference>
<sequence>MEHFLYDKDVQCPLCRNKFKTKKVRTRFLKVVKRDDDFCVTYKDINPIYYHIFTCPECGYSSSESEFNNLSKIGKEILEKSIRGKWSKRDFGGIRGHREAEEVYKLAILNGQLMKKPKGYIGGLCLKLAWIYREQNDKREFAFLKYALDLLEDAYQNERFPIASLDEVNLAYLIGELSRRLGDPKKSVVWYSKALDNPDIRRHRLLQIRAREQWSLAREQYKSHKEMKQNA</sequence>
<dbReference type="RefSeq" id="WP_132848563.1">
    <property type="nucleotide sequence ID" value="NZ_CP058648.1"/>
</dbReference>
<dbReference type="AlphaFoldDB" id="A0A4R2U3C0"/>
<name>A0A4R2U3C0_9FIRM</name>
<accession>A0A4R2U3C0</accession>
<reference evidence="1 2" key="1">
    <citation type="submission" date="2019-03" db="EMBL/GenBank/DDBJ databases">
        <title>Genomic Encyclopedia of Type Strains, Phase IV (KMG-IV): sequencing the most valuable type-strain genomes for metagenomic binning, comparative biology and taxonomic classification.</title>
        <authorList>
            <person name="Goeker M."/>
        </authorList>
    </citation>
    <scope>NUCLEOTIDE SEQUENCE [LARGE SCALE GENOMIC DNA]</scope>
    <source>
        <strain evidence="1 2">DSM 100013</strain>
    </source>
</reference>
<protein>
    <recommendedName>
        <fullName evidence="3">DUF2225 domain-containing protein</fullName>
    </recommendedName>
</protein>
<keyword evidence="2" id="KW-1185">Reference proteome</keyword>
<comment type="caution">
    <text evidence="1">The sequence shown here is derived from an EMBL/GenBank/DDBJ whole genome shotgun (WGS) entry which is preliminary data.</text>
</comment>
<dbReference type="Gene3D" id="1.25.40.10">
    <property type="entry name" value="Tetratricopeptide repeat domain"/>
    <property type="match status" value="1"/>
</dbReference>
<dbReference type="OrthoDB" id="9780343at2"/>
<organism evidence="1 2">
    <name type="scientific">Serpentinicella alkaliphila</name>
    <dbReference type="NCBI Taxonomy" id="1734049"/>
    <lineage>
        <taxon>Bacteria</taxon>
        <taxon>Bacillati</taxon>
        <taxon>Bacillota</taxon>
        <taxon>Clostridia</taxon>
        <taxon>Peptostreptococcales</taxon>
        <taxon>Natronincolaceae</taxon>
        <taxon>Serpentinicella</taxon>
    </lineage>
</organism>
<dbReference type="Pfam" id="PF09986">
    <property type="entry name" value="DUF2225"/>
    <property type="match status" value="1"/>
</dbReference>
<evidence type="ECO:0000313" key="2">
    <source>
        <dbReference type="Proteomes" id="UP000295504"/>
    </source>
</evidence>
<dbReference type="EMBL" id="SLYC01000018">
    <property type="protein sequence ID" value="TCQ02163.1"/>
    <property type="molecule type" value="Genomic_DNA"/>
</dbReference>
<dbReference type="InterPro" id="IPR018708">
    <property type="entry name" value="DUF2225"/>
</dbReference>
<dbReference type="InterPro" id="IPR011990">
    <property type="entry name" value="TPR-like_helical_dom_sf"/>
</dbReference>